<keyword evidence="2" id="KW-1185">Reference proteome</keyword>
<dbReference type="EMBL" id="JBHSAY010000028">
    <property type="protein sequence ID" value="MFC4135913.1"/>
    <property type="molecule type" value="Genomic_DNA"/>
</dbReference>
<name>A0ABV8LZK2_9ACTN</name>
<organism evidence="1 2">
    <name type="scientific">Hamadaea flava</name>
    <dbReference type="NCBI Taxonomy" id="1742688"/>
    <lineage>
        <taxon>Bacteria</taxon>
        <taxon>Bacillati</taxon>
        <taxon>Actinomycetota</taxon>
        <taxon>Actinomycetes</taxon>
        <taxon>Micromonosporales</taxon>
        <taxon>Micromonosporaceae</taxon>
        <taxon>Hamadaea</taxon>
    </lineage>
</organism>
<dbReference type="Proteomes" id="UP001595816">
    <property type="component" value="Unassembled WGS sequence"/>
</dbReference>
<accession>A0ABV8LZK2</accession>
<reference evidence="2" key="1">
    <citation type="journal article" date="2019" name="Int. J. Syst. Evol. Microbiol.">
        <title>The Global Catalogue of Microorganisms (GCM) 10K type strain sequencing project: providing services to taxonomists for standard genome sequencing and annotation.</title>
        <authorList>
            <consortium name="The Broad Institute Genomics Platform"/>
            <consortium name="The Broad Institute Genome Sequencing Center for Infectious Disease"/>
            <person name="Wu L."/>
            <person name="Ma J."/>
        </authorList>
    </citation>
    <scope>NUCLEOTIDE SEQUENCE [LARGE SCALE GENOMIC DNA]</scope>
    <source>
        <strain evidence="2">CGMCC 4.7289</strain>
    </source>
</reference>
<evidence type="ECO:0000313" key="2">
    <source>
        <dbReference type="Proteomes" id="UP001595816"/>
    </source>
</evidence>
<dbReference type="InterPro" id="IPR045629">
    <property type="entry name" value="DUF6232"/>
</dbReference>
<dbReference type="Pfam" id="PF19744">
    <property type="entry name" value="DUF6232"/>
    <property type="match status" value="1"/>
</dbReference>
<protein>
    <submittedName>
        <fullName evidence="1">DUF6232 family protein</fullName>
    </submittedName>
</protein>
<dbReference type="RefSeq" id="WP_275978387.1">
    <property type="nucleotide sequence ID" value="NZ_JBHSAY010000028.1"/>
</dbReference>
<sequence length="86" mass="10074">MRTFYRGPSVHVSDEVFLVRETAVKAFSINQLRDVFVEIHGRRGPVYELRAVYYGQLISLFRTTDQRLFGQIKRALIRALENSDRV</sequence>
<proteinExistence type="predicted"/>
<comment type="caution">
    <text evidence="1">The sequence shown here is derived from an EMBL/GenBank/DDBJ whole genome shotgun (WGS) entry which is preliminary data.</text>
</comment>
<gene>
    <name evidence="1" type="ORF">ACFOZ4_35365</name>
</gene>
<evidence type="ECO:0000313" key="1">
    <source>
        <dbReference type="EMBL" id="MFC4135913.1"/>
    </source>
</evidence>